<reference evidence="4" key="1">
    <citation type="submission" date="2021-01" db="EMBL/GenBank/DDBJ databases">
        <authorList>
            <person name="Corre E."/>
            <person name="Pelletier E."/>
            <person name="Niang G."/>
            <person name="Scheremetjew M."/>
            <person name="Finn R."/>
            <person name="Kale V."/>
            <person name="Holt S."/>
            <person name="Cochrane G."/>
            <person name="Meng A."/>
            <person name="Brown T."/>
            <person name="Cohen L."/>
        </authorList>
    </citation>
    <scope>NUCLEOTIDE SEQUENCE</scope>
    <source>
        <strain evidence="3">CCMP441</strain>
        <strain evidence="4">CCMP644</strain>
    </source>
</reference>
<feature type="signal peptide" evidence="2">
    <location>
        <begin position="1"/>
        <end position="24"/>
    </location>
</feature>
<evidence type="ECO:0000256" key="1">
    <source>
        <dbReference type="SAM" id="MobiDB-lite"/>
    </source>
</evidence>
<keyword evidence="2" id="KW-0732">Signal</keyword>
<feature type="compositionally biased region" description="Basic and acidic residues" evidence="1">
    <location>
        <begin position="48"/>
        <end position="59"/>
    </location>
</feature>
<dbReference type="EMBL" id="HBFX01013140">
    <property type="protein sequence ID" value="CAD8953306.1"/>
    <property type="molecule type" value="Transcribed_RNA"/>
</dbReference>
<accession>A0A6U4IV00</accession>
<feature type="compositionally biased region" description="Low complexity" evidence="1">
    <location>
        <begin position="60"/>
        <end position="74"/>
    </location>
</feature>
<feature type="region of interest" description="Disordered" evidence="1">
    <location>
        <begin position="31"/>
        <end position="85"/>
    </location>
</feature>
<organism evidence="4">
    <name type="scientific">Hemiselmis andersenii</name>
    <name type="common">Cryptophyte alga</name>
    <dbReference type="NCBI Taxonomy" id="464988"/>
    <lineage>
        <taxon>Eukaryota</taxon>
        <taxon>Cryptophyceae</taxon>
        <taxon>Cryptomonadales</taxon>
        <taxon>Hemiselmidaceae</taxon>
        <taxon>Hemiselmis</taxon>
    </lineage>
</organism>
<name>A0A6U4IV00_HEMAN</name>
<gene>
    <name evidence="4" type="ORF">HAND00432_LOCUS7843</name>
    <name evidence="3" type="ORF">HAND1043_LOCUS1123</name>
</gene>
<evidence type="ECO:0000313" key="3">
    <source>
        <dbReference type="EMBL" id="CAD8734632.1"/>
    </source>
</evidence>
<feature type="region of interest" description="Disordered" evidence="1">
    <location>
        <begin position="103"/>
        <end position="122"/>
    </location>
</feature>
<dbReference type="EMBL" id="HBFK01001941">
    <property type="protein sequence ID" value="CAD8734632.1"/>
    <property type="molecule type" value="Transcribed_RNA"/>
</dbReference>
<feature type="chain" id="PRO_5036192089" evidence="2">
    <location>
        <begin position="25"/>
        <end position="155"/>
    </location>
</feature>
<protein>
    <submittedName>
        <fullName evidence="4">Uncharacterized protein</fullName>
    </submittedName>
</protein>
<evidence type="ECO:0000256" key="2">
    <source>
        <dbReference type="SAM" id="SignalP"/>
    </source>
</evidence>
<sequence>MLSNNNGSALRFVLLAAACWACAAEGLAQHRASSGSLKSDSGAPGGDRAIRGSDTRDTRLSLSPSSPHRSSSPLEENVRLSPSLEEAIYPPPLAKDSSWRFDLKHSVSPSPSRGRGDRPRARSCARCNSVEGMDASTEEGLEKVNLRMDFAHISV</sequence>
<evidence type="ECO:0000313" key="4">
    <source>
        <dbReference type="EMBL" id="CAD8953306.1"/>
    </source>
</evidence>
<proteinExistence type="predicted"/>
<dbReference type="AlphaFoldDB" id="A0A6U4IV00"/>